<gene>
    <name evidence="1" type="ORF">GJ744_009399</name>
</gene>
<protein>
    <submittedName>
        <fullName evidence="1">Uncharacterized protein</fullName>
    </submittedName>
</protein>
<organism evidence="1 2">
    <name type="scientific">Endocarpon pusillum</name>
    <dbReference type="NCBI Taxonomy" id="364733"/>
    <lineage>
        <taxon>Eukaryota</taxon>
        <taxon>Fungi</taxon>
        <taxon>Dikarya</taxon>
        <taxon>Ascomycota</taxon>
        <taxon>Pezizomycotina</taxon>
        <taxon>Eurotiomycetes</taxon>
        <taxon>Chaetothyriomycetidae</taxon>
        <taxon>Verrucariales</taxon>
        <taxon>Verrucariaceae</taxon>
        <taxon>Endocarpon</taxon>
    </lineage>
</organism>
<dbReference type="AlphaFoldDB" id="A0A8H7E2M7"/>
<evidence type="ECO:0000313" key="1">
    <source>
        <dbReference type="EMBL" id="KAF7508254.1"/>
    </source>
</evidence>
<name>A0A8H7E2M7_9EURO</name>
<keyword evidence="2" id="KW-1185">Reference proteome</keyword>
<sequence length="55" mass="6124">MMNRHSAFFLAQHRGRRCIWATLRIIIASISDPVTYPGLVGVVGGAYDDDDDDDD</sequence>
<comment type="caution">
    <text evidence="1">The sequence shown here is derived from an EMBL/GenBank/DDBJ whole genome shotgun (WGS) entry which is preliminary data.</text>
</comment>
<accession>A0A8H7E2M7</accession>
<dbReference type="Proteomes" id="UP000606974">
    <property type="component" value="Unassembled WGS sequence"/>
</dbReference>
<reference evidence="1" key="1">
    <citation type="submission" date="2020-02" db="EMBL/GenBank/DDBJ databases">
        <authorList>
            <person name="Palmer J.M."/>
        </authorList>
    </citation>
    <scope>NUCLEOTIDE SEQUENCE</scope>
    <source>
        <strain evidence="1">EPUS1.4</strain>
        <tissue evidence="1">Thallus</tissue>
    </source>
</reference>
<proteinExistence type="predicted"/>
<evidence type="ECO:0000313" key="2">
    <source>
        <dbReference type="Proteomes" id="UP000606974"/>
    </source>
</evidence>
<dbReference type="EMBL" id="JAACFV010000056">
    <property type="protein sequence ID" value="KAF7508254.1"/>
    <property type="molecule type" value="Genomic_DNA"/>
</dbReference>